<reference evidence="1" key="1">
    <citation type="submission" date="2021-01" db="EMBL/GenBank/DDBJ databases">
        <authorList>
            <person name="Corre E."/>
            <person name="Pelletier E."/>
            <person name="Niang G."/>
            <person name="Scheremetjew M."/>
            <person name="Finn R."/>
            <person name="Kale V."/>
            <person name="Holt S."/>
            <person name="Cochrane G."/>
            <person name="Meng A."/>
            <person name="Brown T."/>
            <person name="Cohen L."/>
        </authorList>
    </citation>
    <scope>NUCLEOTIDE SEQUENCE</scope>
    <source>
        <strain evidence="1">CCMP147</strain>
    </source>
</reference>
<protein>
    <submittedName>
        <fullName evidence="1">Uncharacterized protein</fullName>
    </submittedName>
</protein>
<evidence type="ECO:0000313" key="1">
    <source>
        <dbReference type="EMBL" id="CAD8327533.1"/>
    </source>
</evidence>
<organism evidence="1">
    <name type="scientific">Pseudictyota dubia</name>
    <dbReference type="NCBI Taxonomy" id="2749911"/>
    <lineage>
        <taxon>Eukaryota</taxon>
        <taxon>Sar</taxon>
        <taxon>Stramenopiles</taxon>
        <taxon>Ochrophyta</taxon>
        <taxon>Bacillariophyta</taxon>
        <taxon>Mediophyceae</taxon>
        <taxon>Biddulphiophycidae</taxon>
        <taxon>Eupodiscales</taxon>
        <taxon>Odontellaceae</taxon>
        <taxon>Pseudictyota</taxon>
    </lineage>
</organism>
<dbReference type="EMBL" id="HBED01051211">
    <property type="protein sequence ID" value="CAD8327533.1"/>
    <property type="molecule type" value="Transcribed_RNA"/>
</dbReference>
<dbReference type="AlphaFoldDB" id="A0A7R9ZHJ6"/>
<name>A0A7R9ZHJ6_9STRA</name>
<proteinExistence type="predicted"/>
<sequence length="337" mass="36668">MTADDIRFKPINKPFSELSSESDPFTVEKALGMATDVFIIMSQLLGINIFEMLPEQIGNPIHFDIPTADGGKRKMVFSDGGYNEGTGIPPLVKNKIDKIISVLVPSPSALGLPNFSLPDGIAQCILGQYGSYFGMSEFDSIPYRLNHFTLASGTFNHMFDLHSNGENQIFKLIDAMTSLQAAGEPMIATLKNVAVVDNPFYGIEGGWTTDLTVVMGVGVPDKFAAEIPEGIVTPPVGRDVTENGFFTNEEFSSVPNVVPASMGPINVTLPAPFEAIEFPFYTVGNNLPVKAARMTQIMNSWSIDRAWDGLVGADGEVKFEGFKKLFEDDGDDEESWS</sequence>
<gene>
    <name evidence="1" type="ORF">TDUB1175_LOCUS25960</name>
</gene>
<accession>A0A7R9ZHJ6</accession>